<comment type="caution">
    <text evidence="5">The sequence shown here is derived from an EMBL/GenBank/DDBJ whole genome shotgun (WGS) entry which is preliminary data.</text>
</comment>
<dbReference type="Pfam" id="PF11951">
    <property type="entry name" value="Fungal_trans_2"/>
    <property type="match status" value="1"/>
</dbReference>
<dbReference type="Pfam" id="PF00172">
    <property type="entry name" value="Zn_clus"/>
    <property type="match status" value="1"/>
</dbReference>
<dbReference type="GO" id="GO:0005634">
    <property type="term" value="C:nucleus"/>
    <property type="evidence" value="ECO:0007669"/>
    <property type="project" value="UniProtKB-SubCell"/>
</dbReference>
<accession>A0A8H2XJJ5</accession>
<sequence>MDAWDRFPPGPIGTSCLTCKRRHKKCDRNKPICERCLKGGYVCQGYEHKKPNGTRDLRITNPAMATNTGSSPLGSSSSAPSSLPRTADTDATWNNDIIIVSGVGYQRPVDKCSPQLDNIAATPNTVGQTMPRSLGYKHQQDLSNSLSFDDDHLIYDTFPPTKSTARETETPPPRTFQDENIAVHQQTDFTLDVPLLELTPEIPRGVSITPSDIRHIVEYVISHFDRVRSTAYFKPQDDPIEGTRRLAVWRLSTCAFARGGMLIDAKIRDSIMERRGYGNSSEFASWIEGFEQAVRVQLDQSTTSEELRERLIDSLEILFAKSVILGATATYRLFCQFAPKFLQIINSTPTLRSDQNDHTISIAHLLASPFYKCVNYTFMDIMGSMVYGLPHILEYNTDIDLFHTQLHPVEWVNCLPGEFLLTLAKLNIFRDRGMCDWRAIKQWLVFWEPSLGFEPKGLESWKSIAWVALQETWRHTLLIYLYLAVCGAHTDDPRIQASLRQVFQLIGIIKRQDSPMNNAHIFAPYLIVGWDMFSYRKTKKTGARAASLWDRDPFLVVP</sequence>
<dbReference type="InterPro" id="IPR036864">
    <property type="entry name" value="Zn2-C6_fun-type_DNA-bd_sf"/>
</dbReference>
<dbReference type="PROSITE" id="PS50048">
    <property type="entry name" value="ZN2_CY6_FUNGAL_2"/>
    <property type="match status" value="1"/>
</dbReference>
<dbReference type="SMART" id="SM00066">
    <property type="entry name" value="GAL4"/>
    <property type="match status" value="1"/>
</dbReference>
<protein>
    <recommendedName>
        <fullName evidence="4">Zn(2)-C6 fungal-type domain-containing protein</fullName>
    </recommendedName>
</protein>
<dbReference type="InterPro" id="IPR021858">
    <property type="entry name" value="Fun_TF"/>
</dbReference>
<dbReference type="GO" id="GO:0008270">
    <property type="term" value="F:zinc ion binding"/>
    <property type="evidence" value="ECO:0007669"/>
    <property type="project" value="InterPro"/>
</dbReference>
<gene>
    <name evidence="5" type="ORF">RDB_LOCUS103052</name>
</gene>
<dbReference type="CDD" id="cd00067">
    <property type="entry name" value="GAL4"/>
    <property type="match status" value="1"/>
</dbReference>
<dbReference type="PANTHER" id="PTHR37534">
    <property type="entry name" value="TRANSCRIPTIONAL ACTIVATOR PROTEIN UGA3"/>
    <property type="match status" value="1"/>
</dbReference>
<feature type="region of interest" description="Disordered" evidence="3">
    <location>
        <begin position="54"/>
        <end position="88"/>
    </location>
</feature>
<feature type="compositionally biased region" description="Low complexity" evidence="3">
    <location>
        <begin position="69"/>
        <end position="84"/>
    </location>
</feature>
<evidence type="ECO:0000256" key="3">
    <source>
        <dbReference type="SAM" id="MobiDB-lite"/>
    </source>
</evidence>
<evidence type="ECO:0000313" key="5">
    <source>
        <dbReference type="EMBL" id="CAE6428263.1"/>
    </source>
</evidence>
<evidence type="ECO:0000259" key="4">
    <source>
        <dbReference type="PROSITE" id="PS50048"/>
    </source>
</evidence>
<proteinExistence type="predicted"/>
<dbReference type="PANTHER" id="PTHR37534:SF46">
    <property type="entry name" value="ZN(II)2CYS6 TRANSCRIPTION FACTOR (EUROFUNG)"/>
    <property type="match status" value="1"/>
</dbReference>
<dbReference type="Proteomes" id="UP000663846">
    <property type="component" value="Unassembled WGS sequence"/>
</dbReference>
<name>A0A8H2XJJ5_9AGAM</name>
<evidence type="ECO:0000256" key="1">
    <source>
        <dbReference type="ARBA" id="ARBA00004123"/>
    </source>
</evidence>
<keyword evidence="2" id="KW-0539">Nucleus</keyword>
<dbReference type="InterPro" id="IPR001138">
    <property type="entry name" value="Zn2Cys6_DnaBD"/>
</dbReference>
<evidence type="ECO:0000256" key="2">
    <source>
        <dbReference type="ARBA" id="ARBA00023242"/>
    </source>
</evidence>
<dbReference type="PROSITE" id="PS00463">
    <property type="entry name" value="ZN2_CY6_FUNGAL_1"/>
    <property type="match status" value="1"/>
</dbReference>
<dbReference type="Gene3D" id="4.10.240.10">
    <property type="entry name" value="Zn(2)-C6 fungal-type DNA-binding domain"/>
    <property type="match status" value="1"/>
</dbReference>
<dbReference type="EMBL" id="CAJMWS010000326">
    <property type="protein sequence ID" value="CAE6428263.1"/>
    <property type="molecule type" value="Genomic_DNA"/>
</dbReference>
<feature type="domain" description="Zn(2)-C6 fungal-type" evidence="4">
    <location>
        <begin position="15"/>
        <end position="43"/>
    </location>
</feature>
<evidence type="ECO:0000313" key="6">
    <source>
        <dbReference type="Proteomes" id="UP000663846"/>
    </source>
</evidence>
<comment type="subcellular location">
    <subcellularLocation>
        <location evidence="1">Nucleus</location>
    </subcellularLocation>
</comment>
<dbReference type="AlphaFoldDB" id="A0A8H2XJJ5"/>
<dbReference type="SUPFAM" id="SSF57701">
    <property type="entry name" value="Zn2/Cys6 DNA-binding domain"/>
    <property type="match status" value="1"/>
</dbReference>
<organism evidence="5 6">
    <name type="scientific">Rhizoctonia solani</name>
    <dbReference type="NCBI Taxonomy" id="456999"/>
    <lineage>
        <taxon>Eukaryota</taxon>
        <taxon>Fungi</taxon>
        <taxon>Dikarya</taxon>
        <taxon>Basidiomycota</taxon>
        <taxon>Agaricomycotina</taxon>
        <taxon>Agaricomycetes</taxon>
        <taxon>Cantharellales</taxon>
        <taxon>Ceratobasidiaceae</taxon>
        <taxon>Rhizoctonia</taxon>
    </lineage>
</organism>
<dbReference type="GO" id="GO:0000981">
    <property type="term" value="F:DNA-binding transcription factor activity, RNA polymerase II-specific"/>
    <property type="evidence" value="ECO:0007669"/>
    <property type="project" value="InterPro"/>
</dbReference>
<reference evidence="5" key="1">
    <citation type="submission" date="2021-01" db="EMBL/GenBank/DDBJ databases">
        <authorList>
            <person name="Kaushik A."/>
        </authorList>
    </citation>
    <scope>NUCLEOTIDE SEQUENCE</scope>
    <source>
        <strain evidence="5">AG1-1C</strain>
    </source>
</reference>